<dbReference type="GO" id="GO:0005634">
    <property type="term" value="C:nucleus"/>
    <property type="evidence" value="ECO:0007669"/>
    <property type="project" value="UniProtKB-SubCell"/>
</dbReference>
<dbReference type="InterPro" id="IPR001471">
    <property type="entry name" value="AP2/ERF_dom"/>
</dbReference>
<dbReference type="InterPro" id="IPR016177">
    <property type="entry name" value="DNA-bd_dom_sf"/>
</dbReference>
<dbReference type="SMART" id="SM00380">
    <property type="entry name" value="AP2"/>
    <property type="match status" value="1"/>
</dbReference>
<dbReference type="GO" id="GO:0003700">
    <property type="term" value="F:DNA-binding transcription factor activity"/>
    <property type="evidence" value="ECO:0007669"/>
    <property type="project" value="InterPro"/>
</dbReference>
<name>A0AAD1UI29_EUPCR</name>
<dbReference type="GO" id="GO:0003677">
    <property type="term" value="F:DNA binding"/>
    <property type="evidence" value="ECO:0007669"/>
    <property type="project" value="UniProtKB-KW"/>
</dbReference>
<organism evidence="7 8">
    <name type="scientific">Euplotes crassus</name>
    <dbReference type="NCBI Taxonomy" id="5936"/>
    <lineage>
        <taxon>Eukaryota</taxon>
        <taxon>Sar</taxon>
        <taxon>Alveolata</taxon>
        <taxon>Ciliophora</taxon>
        <taxon>Intramacronucleata</taxon>
        <taxon>Spirotrichea</taxon>
        <taxon>Hypotrichia</taxon>
        <taxon>Euplotida</taxon>
        <taxon>Euplotidae</taxon>
        <taxon>Moneuplotes</taxon>
    </lineage>
</organism>
<feature type="domain" description="AP2/ERF" evidence="6">
    <location>
        <begin position="203"/>
        <end position="257"/>
    </location>
</feature>
<dbReference type="InterPro" id="IPR036955">
    <property type="entry name" value="AP2/ERF_dom_sf"/>
</dbReference>
<keyword evidence="4" id="KW-0804">Transcription</keyword>
<evidence type="ECO:0000259" key="6">
    <source>
        <dbReference type="PROSITE" id="PS51032"/>
    </source>
</evidence>
<dbReference type="SUPFAM" id="SSF54171">
    <property type="entry name" value="DNA-binding domain"/>
    <property type="match status" value="1"/>
</dbReference>
<evidence type="ECO:0000313" key="7">
    <source>
        <dbReference type="EMBL" id="CAI2369092.1"/>
    </source>
</evidence>
<comment type="subcellular location">
    <subcellularLocation>
        <location evidence="1">Nucleus</location>
    </subcellularLocation>
</comment>
<comment type="caution">
    <text evidence="7">The sequence shown here is derived from an EMBL/GenBank/DDBJ whole genome shotgun (WGS) entry which is preliminary data.</text>
</comment>
<keyword evidence="8" id="KW-1185">Reference proteome</keyword>
<dbReference type="Gene3D" id="3.30.730.10">
    <property type="entry name" value="AP2/ERF domain"/>
    <property type="match status" value="1"/>
</dbReference>
<evidence type="ECO:0000256" key="3">
    <source>
        <dbReference type="ARBA" id="ARBA00023125"/>
    </source>
</evidence>
<reference evidence="7" key="1">
    <citation type="submission" date="2023-07" db="EMBL/GenBank/DDBJ databases">
        <authorList>
            <consortium name="AG Swart"/>
            <person name="Singh M."/>
            <person name="Singh A."/>
            <person name="Seah K."/>
            <person name="Emmerich C."/>
        </authorList>
    </citation>
    <scope>NUCLEOTIDE SEQUENCE</scope>
    <source>
        <strain evidence="7">DP1</strain>
    </source>
</reference>
<evidence type="ECO:0000256" key="5">
    <source>
        <dbReference type="ARBA" id="ARBA00023242"/>
    </source>
</evidence>
<keyword evidence="5" id="KW-0539">Nucleus</keyword>
<evidence type="ECO:0000256" key="1">
    <source>
        <dbReference type="ARBA" id="ARBA00004123"/>
    </source>
</evidence>
<dbReference type="Proteomes" id="UP001295684">
    <property type="component" value="Unassembled WGS sequence"/>
</dbReference>
<dbReference type="PROSITE" id="PS51032">
    <property type="entry name" value="AP2_ERF"/>
    <property type="match status" value="1"/>
</dbReference>
<dbReference type="AlphaFoldDB" id="A0AAD1UI29"/>
<evidence type="ECO:0000256" key="4">
    <source>
        <dbReference type="ARBA" id="ARBA00023163"/>
    </source>
</evidence>
<keyword evidence="3" id="KW-0238">DNA-binding</keyword>
<gene>
    <name evidence="7" type="ORF">ECRASSUSDP1_LOCUS10389</name>
</gene>
<sequence>MNTINLLDKLGLPMKIGLDGQDLLYQKKTIMEAYLSASSLEFNRQLFGIDNSTEKMSLLFRKENIVPEDTLSPDFDLFQRFTPEIDSSMKMPNFSDLTPVFNLSKSADVKPLAQISLKGASQEDTELDSYTKIQNKYEEEKKQKSKRGKKKVDKNNIEEFVAEERRRLLKKLETGENRIIFKRRVKNIKKDPKISAYNYRGSKYWGVSKNKSKGQVMITLNHFKEYQGGFESEEAAARMYDKKSICTFGLKAKINFDYTRDEVLSILSEDESIIM</sequence>
<evidence type="ECO:0000256" key="2">
    <source>
        <dbReference type="ARBA" id="ARBA00023015"/>
    </source>
</evidence>
<proteinExistence type="predicted"/>
<accession>A0AAD1UI29</accession>
<keyword evidence="2" id="KW-0805">Transcription regulation</keyword>
<evidence type="ECO:0000313" key="8">
    <source>
        <dbReference type="Proteomes" id="UP001295684"/>
    </source>
</evidence>
<dbReference type="EMBL" id="CAMPGE010010245">
    <property type="protein sequence ID" value="CAI2369092.1"/>
    <property type="molecule type" value="Genomic_DNA"/>
</dbReference>
<protein>
    <recommendedName>
        <fullName evidence="6">AP2/ERF domain-containing protein</fullName>
    </recommendedName>
</protein>